<name>A0ABS7J9G5_9SPHN</name>
<keyword evidence="5" id="KW-1185">Reference proteome</keyword>
<dbReference type="InterPro" id="IPR050109">
    <property type="entry name" value="HTH-type_TetR-like_transc_reg"/>
</dbReference>
<feature type="domain" description="HTH tetR-type" evidence="3">
    <location>
        <begin position="14"/>
        <end position="74"/>
    </location>
</feature>
<protein>
    <submittedName>
        <fullName evidence="4">TetR/AcrR family transcriptional regulator</fullName>
    </submittedName>
</protein>
<dbReference type="SUPFAM" id="SSF46689">
    <property type="entry name" value="Homeodomain-like"/>
    <property type="match status" value="1"/>
</dbReference>
<dbReference type="InterPro" id="IPR036271">
    <property type="entry name" value="Tet_transcr_reg_TetR-rel_C_sf"/>
</dbReference>
<gene>
    <name evidence="4" type="ORF">K3174_03685</name>
</gene>
<dbReference type="SUPFAM" id="SSF48498">
    <property type="entry name" value="Tetracyclin repressor-like, C-terminal domain"/>
    <property type="match status" value="1"/>
</dbReference>
<sequence length="198" mass="21047">MSNQAARRTRSLSADKRAAILAGAKRVFLRDGFAAGSVDAVAAEAGVGKQTVYRHFGSKDALVEALVVGMCEAIDWSAPPDASSDPRATLRRELNAFVLGLSTPGSVQLYRAIIGEAGRQPEFARLFFEAGPKVIRSRVASVLCGELPDSEASEAAAILVNLALGDAYLELVLGITPPDPKRFERQIDAALELVLPSR</sequence>
<organism evidence="4 5">
    <name type="scientific">Qipengyuania qiaonensis</name>
    <dbReference type="NCBI Taxonomy" id="2867240"/>
    <lineage>
        <taxon>Bacteria</taxon>
        <taxon>Pseudomonadati</taxon>
        <taxon>Pseudomonadota</taxon>
        <taxon>Alphaproteobacteria</taxon>
        <taxon>Sphingomonadales</taxon>
        <taxon>Erythrobacteraceae</taxon>
        <taxon>Qipengyuania</taxon>
    </lineage>
</organism>
<reference evidence="4 5" key="1">
    <citation type="submission" date="2021-08" db="EMBL/GenBank/DDBJ databases">
        <title>Comparative Genomics Analysis of the Genus Qipengyuania Reveals Extensive Genetic Diversity and Metabolic Versatility, Including the Description of Fifteen Novel Species.</title>
        <authorList>
            <person name="Liu Y."/>
        </authorList>
    </citation>
    <scope>NUCLEOTIDE SEQUENCE [LARGE SCALE GENOMIC DNA]</scope>
    <source>
        <strain evidence="4 5">6D47A</strain>
    </source>
</reference>
<dbReference type="InterPro" id="IPR001647">
    <property type="entry name" value="HTH_TetR"/>
</dbReference>
<proteinExistence type="predicted"/>
<evidence type="ECO:0000256" key="2">
    <source>
        <dbReference type="PROSITE-ProRule" id="PRU00335"/>
    </source>
</evidence>
<dbReference type="Pfam" id="PF00440">
    <property type="entry name" value="TetR_N"/>
    <property type="match status" value="1"/>
</dbReference>
<accession>A0ABS7J9G5</accession>
<dbReference type="RefSeq" id="WP_221555638.1">
    <property type="nucleotide sequence ID" value="NZ_JAIGNO010000002.1"/>
</dbReference>
<comment type="caution">
    <text evidence="4">The sequence shown here is derived from an EMBL/GenBank/DDBJ whole genome shotgun (WGS) entry which is preliminary data.</text>
</comment>
<dbReference type="InterPro" id="IPR009057">
    <property type="entry name" value="Homeodomain-like_sf"/>
</dbReference>
<keyword evidence="1 2" id="KW-0238">DNA-binding</keyword>
<feature type="DNA-binding region" description="H-T-H motif" evidence="2">
    <location>
        <begin position="37"/>
        <end position="56"/>
    </location>
</feature>
<dbReference type="EMBL" id="JAIGNO010000002">
    <property type="protein sequence ID" value="MBX7481617.1"/>
    <property type="molecule type" value="Genomic_DNA"/>
</dbReference>
<dbReference type="PANTHER" id="PTHR30055">
    <property type="entry name" value="HTH-TYPE TRANSCRIPTIONAL REGULATOR RUTR"/>
    <property type="match status" value="1"/>
</dbReference>
<dbReference type="Pfam" id="PF14246">
    <property type="entry name" value="TetR_C_7"/>
    <property type="match status" value="1"/>
</dbReference>
<dbReference type="Proteomes" id="UP000755104">
    <property type="component" value="Unassembled WGS sequence"/>
</dbReference>
<evidence type="ECO:0000259" key="3">
    <source>
        <dbReference type="PROSITE" id="PS50977"/>
    </source>
</evidence>
<evidence type="ECO:0000256" key="1">
    <source>
        <dbReference type="ARBA" id="ARBA00023125"/>
    </source>
</evidence>
<dbReference type="Gene3D" id="1.10.357.10">
    <property type="entry name" value="Tetracycline Repressor, domain 2"/>
    <property type="match status" value="1"/>
</dbReference>
<dbReference type="InterPro" id="IPR039536">
    <property type="entry name" value="TetR_C_Proteobacteria"/>
</dbReference>
<dbReference type="PANTHER" id="PTHR30055:SF146">
    <property type="entry name" value="HTH-TYPE TRANSCRIPTIONAL DUAL REGULATOR CECR"/>
    <property type="match status" value="1"/>
</dbReference>
<evidence type="ECO:0000313" key="4">
    <source>
        <dbReference type="EMBL" id="MBX7481617.1"/>
    </source>
</evidence>
<evidence type="ECO:0000313" key="5">
    <source>
        <dbReference type="Proteomes" id="UP000755104"/>
    </source>
</evidence>
<dbReference type="PRINTS" id="PR00455">
    <property type="entry name" value="HTHTETR"/>
</dbReference>
<dbReference type="PROSITE" id="PS50977">
    <property type="entry name" value="HTH_TETR_2"/>
    <property type="match status" value="1"/>
</dbReference>